<dbReference type="Proteomes" id="UP000243904">
    <property type="component" value="Chromosome I"/>
</dbReference>
<evidence type="ECO:0000313" key="1">
    <source>
        <dbReference type="EMBL" id="SDS13053.1"/>
    </source>
</evidence>
<gene>
    <name evidence="1" type="ORF">SAMN05444158_1102</name>
</gene>
<dbReference type="EMBL" id="LT629750">
    <property type="protein sequence ID" value="SDS13053.1"/>
    <property type="molecule type" value="Genomic_DNA"/>
</dbReference>
<dbReference type="RefSeq" id="WP_100382072.1">
    <property type="nucleotide sequence ID" value="NZ_LT629750.1"/>
</dbReference>
<proteinExistence type="predicted"/>
<organism evidence="1 2">
    <name type="scientific">Bradyrhizobium canariense</name>
    <dbReference type="NCBI Taxonomy" id="255045"/>
    <lineage>
        <taxon>Bacteria</taxon>
        <taxon>Pseudomonadati</taxon>
        <taxon>Pseudomonadota</taxon>
        <taxon>Alphaproteobacteria</taxon>
        <taxon>Hyphomicrobiales</taxon>
        <taxon>Nitrobacteraceae</taxon>
        <taxon>Bradyrhizobium</taxon>
    </lineage>
</organism>
<reference evidence="2" key="1">
    <citation type="submission" date="2016-10" db="EMBL/GenBank/DDBJ databases">
        <authorList>
            <person name="Varghese N."/>
            <person name="Submissions S."/>
        </authorList>
    </citation>
    <scope>NUCLEOTIDE SEQUENCE [LARGE SCALE GENOMIC DNA]</scope>
    <source>
        <strain evidence="2">GAS369</strain>
    </source>
</reference>
<accession>A0A1H1PPN8</accession>
<sequence>MNKLDRKTRAQILHLLCEGQSIRAVTRLTGCSKNTVAKLLVEAGHACAAYQDKTLRKLPCKRVQMDEIWSFVYAKAANVKGAKAAPETAGDVWTWTAICADTKLIVSWLLADRTLDSALTFTGDLRDRLANRVQLTSDGHGPYLTAVDANFGDDVDYAMLIKLYGADPQAEVRYSPAKCIGARKEPKIGSPDKKHISTSYVERSNLTMRMHMRRFTRLTNAFSKKVENHAAAIALHTMYYNFVRIHQTLKVTPAMAAGVSDKLWEVSDIVEMLEQWELSNFKPEYQFVVRQYQIGKGHSVSVMWRGGEVDTIFGFEKESDALQWIKEKSQGWLLERR</sequence>
<protein>
    <submittedName>
        <fullName evidence="1">IS1 transposase</fullName>
    </submittedName>
</protein>
<keyword evidence="2" id="KW-1185">Reference proteome</keyword>
<dbReference type="Pfam" id="PF13384">
    <property type="entry name" value="HTH_23"/>
    <property type="match status" value="1"/>
</dbReference>
<name>A0A1H1PPN8_9BRAD</name>
<evidence type="ECO:0000313" key="2">
    <source>
        <dbReference type="Proteomes" id="UP000243904"/>
    </source>
</evidence>
<dbReference type="AlphaFoldDB" id="A0A1H1PPN8"/>